<evidence type="ECO:0000256" key="9">
    <source>
        <dbReference type="SAM" id="Phobius"/>
    </source>
</evidence>
<evidence type="ECO:0000313" key="11">
    <source>
        <dbReference type="Proteomes" id="UP000027778"/>
    </source>
</evidence>
<evidence type="ECO:0000256" key="5">
    <source>
        <dbReference type="ARBA" id="ARBA00022692"/>
    </source>
</evidence>
<proteinExistence type="predicted"/>
<dbReference type="SUPFAM" id="SSF118215">
    <property type="entry name" value="Proton glutamate symport protein"/>
    <property type="match status" value="1"/>
</dbReference>
<keyword evidence="6" id="KW-0769">Symport</keyword>
<dbReference type="InterPro" id="IPR036458">
    <property type="entry name" value="Na:dicarbo_symporter_sf"/>
</dbReference>
<evidence type="ECO:0000256" key="6">
    <source>
        <dbReference type="ARBA" id="ARBA00022847"/>
    </source>
</evidence>
<accession>A0A073KDU7</accession>
<feature type="transmembrane region" description="Helical" evidence="9">
    <location>
        <begin position="223"/>
        <end position="241"/>
    </location>
</feature>
<dbReference type="STRING" id="574375.AZF08_08630"/>
<comment type="caution">
    <text evidence="10">The sequence shown here is derived from an EMBL/GenBank/DDBJ whole genome shotgun (WGS) entry which is preliminary data.</text>
</comment>
<comment type="function">
    <text evidence="1">Mediates uptake of L-cystine, the oxidized form of L-cysteine.</text>
</comment>
<dbReference type="Pfam" id="PF00375">
    <property type="entry name" value="SDF"/>
    <property type="match status" value="1"/>
</dbReference>
<dbReference type="OrthoDB" id="9768885at2"/>
<feature type="transmembrane region" description="Helical" evidence="9">
    <location>
        <begin position="40"/>
        <end position="65"/>
    </location>
</feature>
<feature type="transmembrane region" description="Helical" evidence="9">
    <location>
        <begin position="77"/>
        <end position="99"/>
    </location>
</feature>
<evidence type="ECO:0000256" key="2">
    <source>
        <dbReference type="ARBA" id="ARBA00004651"/>
    </source>
</evidence>
<organism evidence="10 11">
    <name type="scientific">Bacillus gaemokensis</name>
    <dbReference type="NCBI Taxonomy" id="574375"/>
    <lineage>
        <taxon>Bacteria</taxon>
        <taxon>Bacillati</taxon>
        <taxon>Bacillota</taxon>
        <taxon>Bacilli</taxon>
        <taxon>Bacillales</taxon>
        <taxon>Bacillaceae</taxon>
        <taxon>Bacillus</taxon>
        <taxon>Bacillus cereus group</taxon>
    </lineage>
</organism>
<dbReference type="RefSeq" id="WP_033673995.1">
    <property type="nucleotide sequence ID" value="NZ_JOTM01000005.1"/>
</dbReference>
<name>A0A073KDU7_9BACI</name>
<feature type="transmembrane region" description="Helical" evidence="9">
    <location>
        <begin position="353"/>
        <end position="375"/>
    </location>
</feature>
<dbReference type="GO" id="GO:0015293">
    <property type="term" value="F:symporter activity"/>
    <property type="evidence" value="ECO:0007669"/>
    <property type="project" value="UniProtKB-KW"/>
</dbReference>
<dbReference type="AlphaFoldDB" id="A0A073KDU7"/>
<evidence type="ECO:0000256" key="3">
    <source>
        <dbReference type="ARBA" id="ARBA00022448"/>
    </source>
</evidence>
<sequence length="423" mass="45240">MKKFGLATQIFVALVLGIVVGAIFYGNKTAISYITPIGDIFIHLIKMIVVPIVISALIVAVAGVGDMKKLGKLGGKTILYFEIITTIAILMGLIAANVFHPGTGVDMNNLKQSDISSYKQTADATQKTGFAETIVHIVPKNVFESIAQGDLLPIIFFSVLFGLGIAAIGEKGKPVFNFFEGVLEAMFWVTNQVMKFAPFGVFALIAVTVAKFGVATLLPLGKLVLAVYVTVILFVVIVLGINARMVGVNIFTLMKILKEELILSFTTASSEAVLPNIMKKMEEFGCPKAVASFVIPTGYTFNLTGSAIYQALAALFVAQMYGVHMPLTQQITLLFVLMLTSKGMAGVPGASFVVVLATLGSMGLPLEGIALIAGIDRILDMIRSSVNVLGNALAAIVMSKWEGEFDHEKAKQYVETVKQTEAA</sequence>
<feature type="transmembrane region" description="Helical" evidence="9">
    <location>
        <begin position="151"/>
        <end position="169"/>
    </location>
</feature>
<keyword evidence="8 9" id="KW-0472">Membrane</keyword>
<dbReference type="FunFam" id="1.10.3860.10:FF:000001">
    <property type="entry name" value="C4-dicarboxylate transport protein"/>
    <property type="match status" value="1"/>
</dbReference>
<dbReference type="PANTHER" id="PTHR42865:SF7">
    <property type="entry name" value="PROTON_GLUTAMATE-ASPARTATE SYMPORTER"/>
    <property type="match status" value="1"/>
</dbReference>
<dbReference type="Proteomes" id="UP000027778">
    <property type="component" value="Unassembled WGS sequence"/>
</dbReference>
<dbReference type="PRINTS" id="PR00173">
    <property type="entry name" value="EDTRNSPORT"/>
</dbReference>
<keyword evidence="4" id="KW-1003">Cell membrane</keyword>
<dbReference type="eggNOG" id="COG1301">
    <property type="taxonomic scope" value="Bacteria"/>
</dbReference>
<evidence type="ECO:0000256" key="1">
    <source>
        <dbReference type="ARBA" id="ARBA00003410"/>
    </source>
</evidence>
<keyword evidence="3" id="KW-0813">Transport</keyword>
<gene>
    <name evidence="10" type="ORF">BAGA_23475</name>
</gene>
<evidence type="ECO:0000256" key="8">
    <source>
        <dbReference type="ARBA" id="ARBA00023136"/>
    </source>
</evidence>
<dbReference type="PROSITE" id="PS00713">
    <property type="entry name" value="NA_DICARBOXYL_SYMP_1"/>
    <property type="match status" value="1"/>
</dbReference>
<dbReference type="EMBL" id="JOTM01000005">
    <property type="protein sequence ID" value="KEK24637.1"/>
    <property type="molecule type" value="Genomic_DNA"/>
</dbReference>
<comment type="subcellular location">
    <subcellularLocation>
        <location evidence="2">Cell membrane</location>
        <topology evidence="2">Multi-pass membrane protein</topology>
    </subcellularLocation>
</comment>
<keyword evidence="11" id="KW-1185">Reference proteome</keyword>
<keyword evidence="7 9" id="KW-1133">Transmembrane helix</keyword>
<dbReference type="GO" id="GO:0005886">
    <property type="term" value="C:plasma membrane"/>
    <property type="evidence" value="ECO:0007669"/>
    <property type="project" value="UniProtKB-SubCell"/>
</dbReference>
<evidence type="ECO:0000313" key="10">
    <source>
        <dbReference type="EMBL" id="KEK24637.1"/>
    </source>
</evidence>
<evidence type="ECO:0000256" key="4">
    <source>
        <dbReference type="ARBA" id="ARBA00022475"/>
    </source>
</evidence>
<dbReference type="InterPro" id="IPR001991">
    <property type="entry name" value="Na-dicarboxylate_symporter"/>
</dbReference>
<dbReference type="PANTHER" id="PTHR42865">
    <property type="entry name" value="PROTON/GLUTAMATE-ASPARTATE SYMPORTER"/>
    <property type="match status" value="1"/>
</dbReference>
<dbReference type="InterPro" id="IPR018107">
    <property type="entry name" value="Na-dicarboxylate_symporter_CS"/>
</dbReference>
<protein>
    <submittedName>
        <fullName evidence="10">Glutamate:protein symporter</fullName>
    </submittedName>
</protein>
<evidence type="ECO:0000256" key="7">
    <source>
        <dbReference type="ARBA" id="ARBA00022989"/>
    </source>
</evidence>
<keyword evidence="5 9" id="KW-0812">Transmembrane</keyword>
<reference evidence="10 11" key="1">
    <citation type="submission" date="2014-06" db="EMBL/GenBank/DDBJ databases">
        <title>Draft genome sequence of Bacillus gaemokensis JCM 15801 (MCCC 1A00707).</title>
        <authorList>
            <person name="Lai Q."/>
            <person name="Liu Y."/>
            <person name="Shao Z."/>
        </authorList>
    </citation>
    <scope>NUCLEOTIDE SEQUENCE [LARGE SCALE GENOMIC DNA]</scope>
    <source>
        <strain evidence="10 11">JCM 15801</strain>
    </source>
</reference>
<dbReference type="Gene3D" id="1.10.3860.10">
    <property type="entry name" value="Sodium:dicarboxylate symporter"/>
    <property type="match status" value="1"/>
</dbReference>
<feature type="transmembrane region" description="Helical" evidence="9">
    <location>
        <begin position="196"/>
        <end position="217"/>
    </location>
</feature>
<dbReference type="GO" id="GO:0006835">
    <property type="term" value="P:dicarboxylic acid transport"/>
    <property type="evidence" value="ECO:0007669"/>
    <property type="project" value="TreeGrafter"/>
</dbReference>